<reference evidence="4" key="1">
    <citation type="submission" date="2017-02" db="EMBL/GenBank/DDBJ databases">
        <title>Draft Genome Sequence of the Salt Water Bacterium Oceanospirillum linum ATCC 11336.</title>
        <authorList>
            <person name="Trachtenberg A.M."/>
            <person name="Carney J.G."/>
            <person name="Linnane J.D."/>
            <person name="Rheaume B.A."/>
            <person name="Pitts N.L."/>
            <person name="Mykles D.L."/>
            <person name="Maclea K.S."/>
        </authorList>
    </citation>
    <scope>NUCLEOTIDE SEQUENCE [LARGE SCALE GENOMIC DNA]</scope>
    <source>
        <strain evidence="4">ATCC 11336</strain>
    </source>
</reference>
<dbReference type="GO" id="GO:0005524">
    <property type="term" value="F:ATP binding"/>
    <property type="evidence" value="ECO:0007669"/>
    <property type="project" value="UniProtKB-KW"/>
</dbReference>
<dbReference type="PANTHER" id="PTHR33540">
    <property type="entry name" value="TRNA THREONYLCARBAMOYLADENOSINE BIOSYNTHESIS PROTEIN TSAE"/>
    <property type="match status" value="1"/>
</dbReference>
<gene>
    <name evidence="4" type="ORF">BTA35_0202950</name>
</gene>
<dbReference type="Gene3D" id="3.30.200.20">
    <property type="entry name" value="Phosphorylase Kinase, domain 1"/>
    <property type="match status" value="1"/>
</dbReference>
<keyword evidence="5" id="KW-1185">Reference proteome</keyword>
<evidence type="ECO:0000256" key="2">
    <source>
        <dbReference type="ARBA" id="ARBA00022840"/>
    </source>
</evidence>
<proteinExistence type="predicted"/>
<dbReference type="AlphaFoldDB" id="A0A1T1HF43"/>
<dbReference type="EMBL" id="MTSD02000001">
    <property type="protein sequence ID" value="OOV88479.1"/>
    <property type="molecule type" value="Genomic_DNA"/>
</dbReference>
<evidence type="ECO:0000313" key="5">
    <source>
        <dbReference type="Proteomes" id="UP000190064"/>
    </source>
</evidence>
<comment type="caution">
    <text evidence="4">The sequence shown here is derived from an EMBL/GenBank/DDBJ whole genome shotgun (WGS) entry which is preliminary data.</text>
</comment>
<protein>
    <recommendedName>
        <fullName evidence="3">Aminoglycoside phosphotransferase domain-containing protein</fullName>
    </recommendedName>
</protein>
<evidence type="ECO:0000313" key="4">
    <source>
        <dbReference type="EMBL" id="OOV88479.1"/>
    </source>
</evidence>
<keyword evidence="1" id="KW-0547">Nucleotide-binding</keyword>
<dbReference type="Proteomes" id="UP000190064">
    <property type="component" value="Unassembled WGS sequence"/>
</dbReference>
<dbReference type="Pfam" id="PF01636">
    <property type="entry name" value="APH"/>
    <property type="match status" value="1"/>
</dbReference>
<dbReference type="STRING" id="966.BTA35_0202950"/>
<dbReference type="PANTHER" id="PTHR33540:SF1">
    <property type="entry name" value="N-ACETYLMURAMATE_N-ACETYLGLUCOSAMINE KINASE"/>
    <property type="match status" value="1"/>
</dbReference>
<keyword evidence="2" id="KW-0067">ATP-binding</keyword>
<dbReference type="RefSeq" id="WP_077242916.1">
    <property type="nucleotide sequence ID" value="NZ_FXTS01000001.1"/>
</dbReference>
<dbReference type="SUPFAM" id="SSF56112">
    <property type="entry name" value="Protein kinase-like (PK-like)"/>
    <property type="match status" value="1"/>
</dbReference>
<evidence type="ECO:0000259" key="3">
    <source>
        <dbReference type="Pfam" id="PF01636"/>
    </source>
</evidence>
<evidence type="ECO:0000256" key="1">
    <source>
        <dbReference type="ARBA" id="ARBA00022741"/>
    </source>
</evidence>
<accession>A0A1T1HF43</accession>
<name>A0A1T1HF43_OCELI</name>
<dbReference type="InterPro" id="IPR011009">
    <property type="entry name" value="Kinase-like_dom_sf"/>
</dbReference>
<sequence length="352" mass="40971">MNARYTQLCQWLTQVSNINQPELEKVAGDASFRSYYRLSEKNGLHSGKDTSYIVMDAPPPEEDCAPFVRIAQHWFQQNVRVPEIIAQDIEQGFLLLEDFGDNQLLSNLTSDTQAAGSLYQDAFEALIAIQKTTTPVLPDYNYELLMQEMELFKEWFCKQWLSLELDEEEISLLDQTFGHLCHSALQQPQVPVHRDYHARNLMLTPERHIGIIDFQDAVQGPITYDLVSLLKDCYLHWPASAVNQWRNLYLQQVKSEGLLSRDYPEEQFRQEFDLMGAQRHIKVLGIFSRLWLRDGKAGYLNDIPRTLQHLLEATGEHQSLSQFNQWLLDRIVPALNEKQHRSHKTWLPEENT</sequence>
<dbReference type="Gene3D" id="3.90.1200.10">
    <property type="match status" value="1"/>
</dbReference>
<feature type="domain" description="Aminoglycoside phosphotransferase" evidence="3">
    <location>
        <begin position="23"/>
        <end position="252"/>
    </location>
</feature>
<dbReference type="InterPro" id="IPR002575">
    <property type="entry name" value="Aminoglycoside_PTrfase"/>
</dbReference>
<organism evidence="4 5">
    <name type="scientific">Oceanospirillum linum</name>
    <dbReference type="NCBI Taxonomy" id="966"/>
    <lineage>
        <taxon>Bacteria</taxon>
        <taxon>Pseudomonadati</taxon>
        <taxon>Pseudomonadota</taxon>
        <taxon>Gammaproteobacteria</taxon>
        <taxon>Oceanospirillales</taxon>
        <taxon>Oceanospirillaceae</taxon>
        <taxon>Oceanospirillum</taxon>
    </lineage>
</organism>